<organism evidence="3 4">
    <name type="scientific">Alistipes inops</name>
    <dbReference type="NCBI Taxonomy" id="1501391"/>
    <lineage>
        <taxon>Bacteria</taxon>
        <taxon>Pseudomonadati</taxon>
        <taxon>Bacteroidota</taxon>
        <taxon>Bacteroidia</taxon>
        <taxon>Bacteroidales</taxon>
        <taxon>Rikenellaceae</taxon>
        <taxon>Alistipes</taxon>
    </lineage>
</organism>
<feature type="domain" description="BACON" evidence="1">
    <location>
        <begin position="159"/>
        <end position="207"/>
    </location>
</feature>
<protein>
    <recommendedName>
        <fullName evidence="1 2">BACON domain-containing protein</fullName>
    </recommendedName>
</protein>
<gene>
    <name evidence="3" type="ORF">LG35_05265</name>
</gene>
<evidence type="ECO:0000313" key="4">
    <source>
        <dbReference type="Proteomes" id="UP000030889"/>
    </source>
</evidence>
<reference evidence="3 4" key="1">
    <citation type="submission" date="2014-09" db="EMBL/GenBank/DDBJ databases">
        <title>Alistipes sp. 627, sp. nov., a novel member of the family Rikenellaceae isolated from human faeces.</title>
        <authorList>
            <person name="Shkoporov A.N."/>
            <person name="Chaplin A.V."/>
            <person name="Motuzova O.V."/>
            <person name="Kafarskaia L.I."/>
            <person name="Khokhlova E.V."/>
            <person name="Efimov B.A."/>
        </authorList>
    </citation>
    <scope>NUCLEOTIDE SEQUENCE [LARGE SCALE GENOMIC DNA]</scope>
    <source>
        <strain evidence="3 4">627</strain>
    </source>
</reference>
<evidence type="ECO:0000259" key="2">
    <source>
        <dbReference type="Pfam" id="PF19190"/>
    </source>
</evidence>
<evidence type="ECO:0000313" key="3">
    <source>
        <dbReference type="EMBL" id="KHE42299.1"/>
    </source>
</evidence>
<dbReference type="InterPro" id="IPR024361">
    <property type="entry name" value="BACON"/>
</dbReference>
<accession>A0ABR4YJ80</accession>
<keyword evidence="4" id="KW-1185">Reference proteome</keyword>
<dbReference type="Proteomes" id="UP000030889">
    <property type="component" value="Unassembled WGS sequence"/>
</dbReference>
<dbReference type="CDD" id="cd14948">
    <property type="entry name" value="BACON"/>
    <property type="match status" value="2"/>
</dbReference>
<name>A0ABR4YJ80_9BACT</name>
<dbReference type="Pfam" id="PF19190">
    <property type="entry name" value="BACON_2"/>
    <property type="match status" value="1"/>
</dbReference>
<evidence type="ECO:0000259" key="1">
    <source>
        <dbReference type="Pfam" id="PF13004"/>
    </source>
</evidence>
<dbReference type="EMBL" id="JRGF01000005">
    <property type="protein sequence ID" value="KHE42299.1"/>
    <property type="molecule type" value="Genomic_DNA"/>
</dbReference>
<dbReference type="InterPro" id="IPR013783">
    <property type="entry name" value="Ig-like_fold"/>
</dbReference>
<proteinExistence type="predicted"/>
<feature type="domain" description="BACON" evidence="2">
    <location>
        <begin position="33"/>
        <end position="101"/>
    </location>
</feature>
<dbReference type="PROSITE" id="PS51257">
    <property type="entry name" value="PROKAR_LIPOPROTEIN"/>
    <property type="match status" value="1"/>
</dbReference>
<dbReference type="Gene3D" id="2.60.40.10">
    <property type="entry name" value="Immunoglobulins"/>
    <property type="match status" value="2"/>
</dbReference>
<sequence length="501" mass="53906">MKRVWELLFFAVFGVLSVACGEQELERAFLKLETTNLEFEAVGAAVQTVAVTSNVDWDCTMSDESRAWISVEKRTGGVAVAVADNSGVESRSGAVTLVPASPDLEPKRITVVQSGSSYTLSVEPASLSFAGEDAPAQEIAVTVGGGTLEWTVAADEACRSWVTVVRKEGTAVVTVADNPATEPRSGSVVISADVAGVGPKAVKVVQEGRVLQPSLGVDVRELHFGSRAEMLGQTVNVAAVAVDWKVVTSDTPDTSGNPVEWISIVSERDSYFIVNVETNATLEERSGYVVVTSGQDDVPDIAVAVTQEAGREFLSDLTGDAVMEDLPGGGGNLSVIPVDDWTDFRTTTWYMSLWGADLEYVKVSWPYSVGYYGSGSRLEMTIRSSVIYFNDDNEYWLPEGTYRVVTEDIYDENSREPFTVLAGSESNSVINPNGSWYYRLVEDEYVGSAPIVEGTVTVARNGEAYTLTFDFVDDAGYRITGTRTGTLELKVASTPTPQPAS</sequence>
<comment type="caution">
    <text evidence="3">The sequence shown here is derived from an EMBL/GenBank/DDBJ whole genome shotgun (WGS) entry which is preliminary data.</text>
</comment>
<feature type="domain" description="BACON" evidence="1">
    <location>
        <begin position="253"/>
        <end position="308"/>
    </location>
</feature>
<dbReference type="Pfam" id="PF13004">
    <property type="entry name" value="BACON"/>
    <property type="match status" value="2"/>
</dbReference>
<dbReference type="RefSeq" id="WP_035472885.1">
    <property type="nucleotide sequence ID" value="NZ_JRGF01000005.1"/>
</dbReference>